<reference evidence="3" key="1">
    <citation type="submission" date="2021-02" db="EMBL/GenBank/DDBJ databases">
        <authorList>
            <person name="Syme A R."/>
            <person name="Syme A R."/>
            <person name="Moolhuijzen P."/>
        </authorList>
    </citation>
    <scope>NUCLEOTIDE SEQUENCE</scope>
    <source>
        <strain evidence="3">W1-1</strain>
    </source>
</reference>
<keyword evidence="1" id="KW-0274">FAD</keyword>
<name>A0A6S6WFD6_9PLEO</name>
<accession>A0A6S6WFD6</accession>
<evidence type="ECO:0000313" key="3">
    <source>
        <dbReference type="EMBL" id="CAE7211547.1"/>
    </source>
</evidence>
<dbReference type="Gene3D" id="3.50.50.60">
    <property type="entry name" value="FAD/NAD(P)-binding domain"/>
    <property type="match status" value="1"/>
</dbReference>
<dbReference type="InterPro" id="IPR000172">
    <property type="entry name" value="GMC_OxRdtase_N"/>
</dbReference>
<dbReference type="InterPro" id="IPR036188">
    <property type="entry name" value="FAD/NAD-bd_sf"/>
</dbReference>
<dbReference type="AlphaFoldDB" id="A0A6S6WFD6"/>
<evidence type="ECO:0000313" key="4">
    <source>
        <dbReference type="Proteomes" id="UP000472372"/>
    </source>
</evidence>
<evidence type="ECO:0000259" key="2">
    <source>
        <dbReference type="PROSITE" id="PS00623"/>
    </source>
</evidence>
<feature type="domain" description="Glucose-methanol-choline oxidoreductase N-terminal" evidence="2">
    <location>
        <begin position="64"/>
        <end position="87"/>
    </location>
</feature>
<sequence>MCPHVLQHLESSLSNGSRHRNGVIDNRPATSVPYFANINISNYYPITSAPEPFMHNKTWMVHVGNVVGGGSVVNGIQWDRGSDADYDAWG</sequence>
<dbReference type="EMBL" id="HG992986">
    <property type="protein sequence ID" value="CAE7211547.1"/>
    <property type="molecule type" value="Genomic_DNA"/>
</dbReference>
<dbReference type="SUPFAM" id="SSF51905">
    <property type="entry name" value="FAD/NAD(P)-binding domain"/>
    <property type="match status" value="1"/>
</dbReference>
<dbReference type="PROSITE" id="PS00623">
    <property type="entry name" value="GMC_OXRED_1"/>
    <property type="match status" value="1"/>
</dbReference>
<comment type="similarity">
    <text evidence="1">Belongs to the GMC oxidoreductase family.</text>
</comment>
<dbReference type="GO" id="GO:0016614">
    <property type="term" value="F:oxidoreductase activity, acting on CH-OH group of donors"/>
    <property type="evidence" value="ECO:0007669"/>
    <property type="project" value="InterPro"/>
</dbReference>
<dbReference type="GO" id="GO:0050660">
    <property type="term" value="F:flavin adenine dinucleotide binding"/>
    <property type="evidence" value="ECO:0007669"/>
    <property type="project" value="InterPro"/>
</dbReference>
<dbReference type="Gene3D" id="3.30.560.10">
    <property type="entry name" value="Glucose Oxidase, domain 3"/>
    <property type="match status" value="1"/>
</dbReference>
<proteinExistence type="inferred from homology"/>
<organism evidence="3 4">
    <name type="scientific">Pyrenophora teres f. teres</name>
    <dbReference type="NCBI Taxonomy" id="97479"/>
    <lineage>
        <taxon>Eukaryota</taxon>
        <taxon>Fungi</taxon>
        <taxon>Dikarya</taxon>
        <taxon>Ascomycota</taxon>
        <taxon>Pezizomycotina</taxon>
        <taxon>Dothideomycetes</taxon>
        <taxon>Pleosporomycetidae</taxon>
        <taxon>Pleosporales</taxon>
        <taxon>Pleosporineae</taxon>
        <taxon>Pleosporaceae</taxon>
        <taxon>Pyrenophora</taxon>
    </lineage>
</organism>
<protein>
    <submittedName>
        <fullName evidence="3">GMC oxidoreductase</fullName>
    </submittedName>
</protein>
<evidence type="ECO:0000256" key="1">
    <source>
        <dbReference type="RuleBase" id="RU003968"/>
    </source>
</evidence>
<dbReference type="Pfam" id="PF00732">
    <property type="entry name" value="GMC_oxred_N"/>
    <property type="match status" value="1"/>
</dbReference>
<dbReference type="Proteomes" id="UP000472372">
    <property type="component" value="Chromosome 10"/>
</dbReference>
<keyword evidence="1" id="KW-0285">Flavoprotein</keyword>
<gene>
    <name evidence="3" type="ORF">PTTW11_10184</name>
</gene>